<evidence type="ECO:0000313" key="4">
    <source>
        <dbReference type="Proteomes" id="UP000198771"/>
    </source>
</evidence>
<evidence type="ECO:0000259" key="2">
    <source>
        <dbReference type="Pfam" id="PF02579"/>
    </source>
</evidence>
<organism evidence="3 4">
    <name type="scientific">Desulfonatronum thiosulfatophilum</name>
    <dbReference type="NCBI Taxonomy" id="617002"/>
    <lineage>
        <taxon>Bacteria</taxon>
        <taxon>Pseudomonadati</taxon>
        <taxon>Thermodesulfobacteriota</taxon>
        <taxon>Desulfovibrionia</taxon>
        <taxon>Desulfovibrionales</taxon>
        <taxon>Desulfonatronaceae</taxon>
        <taxon>Desulfonatronum</taxon>
    </lineage>
</organism>
<feature type="compositionally biased region" description="Gly residues" evidence="1">
    <location>
        <begin position="269"/>
        <end position="282"/>
    </location>
</feature>
<protein>
    <submittedName>
        <fullName evidence="3">Predicted Fe-Mo cluster-binding protein, NifX family</fullName>
    </submittedName>
</protein>
<proteinExistence type="predicted"/>
<dbReference type="InterPro" id="IPR003731">
    <property type="entry name" value="Di-Nase_FeMo-co_biosynth"/>
</dbReference>
<dbReference type="SUPFAM" id="SSF53146">
    <property type="entry name" value="Nitrogenase accessory factor-like"/>
    <property type="match status" value="2"/>
</dbReference>
<dbReference type="EMBL" id="FMXO01000009">
    <property type="protein sequence ID" value="SDB37631.1"/>
    <property type="molecule type" value="Genomic_DNA"/>
</dbReference>
<accession>A0A1G6CXT0</accession>
<name>A0A1G6CXT0_9BACT</name>
<dbReference type="PANTHER" id="PTHR42983">
    <property type="entry name" value="DINITROGENASE IRON-MOLYBDENUM COFACTOR PROTEIN-RELATED"/>
    <property type="match status" value="1"/>
</dbReference>
<keyword evidence="4" id="KW-1185">Reference proteome</keyword>
<sequence>MRLCLACYGDRVATLLETATKLCFYPATKVRVDQSRPGEESDVQVGEKLVIVLPTPVREVGLIGFIDMLAMWGTDVLLCGGLTCGDLETLRKKGIRVEPWIGGAVDEVLNAWFSGRIQSVKMPGCAGCRGKQKRYGSEYNHKEGAEMKSEVVAVTSEGPLLEDMVDPRFGRAAGFVIMDLTKNEARYIDNGGSQTLAQGAGIQAAENVAQAGADLVISGFVGPKAFQALSAAGIRIIQNVEGVTVAQALDKYRRGELKVADAPNSRGHGNTGGKRQGAGGAR</sequence>
<dbReference type="STRING" id="617002.SAMN05660653_01806"/>
<evidence type="ECO:0000256" key="1">
    <source>
        <dbReference type="SAM" id="MobiDB-lite"/>
    </source>
</evidence>
<dbReference type="Proteomes" id="UP000198771">
    <property type="component" value="Unassembled WGS sequence"/>
</dbReference>
<feature type="domain" description="Dinitrogenase iron-molybdenum cofactor biosynthesis" evidence="2">
    <location>
        <begin position="162"/>
        <end position="253"/>
    </location>
</feature>
<dbReference type="Gene3D" id="3.30.420.130">
    <property type="entry name" value="Dinitrogenase iron-molybdenum cofactor biosynthesis domain"/>
    <property type="match status" value="1"/>
</dbReference>
<dbReference type="InterPro" id="IPR036105">
    <property type="entry name" value="DiNase_FeMo-co_biosyn_sf"/>
</dbReference>
<evidence type="ECO:0000313" key="3">
    <source>
        <dbReference type="EMBL" id="SDB37631.1"/>
    </source>
</evidence>
<feature type="region of interest" description="Disordered" evidence="1">
    <location>
        <begin position="259"/>
        <end position="282"/>
    </location>
</feature>
<reference evidence="3 4" key="1">
    <citation type="submission" date="2016-10" db="EMBL/GenBank/DDBJ databases">
        <authorList>
            <person name="de Groot N.N."/>
        </authorList>
    </citation>
    <scope>NUCLEOTIDE SEQUENCE [LARGE SCALE GENOMIC DNA]</scope>
    <source>
        <strain evidence="3 4">ASO4-2</strain>
    </source>
</reference>
<dbReference type="Pfam" id="PF02579">
    <property type="entry name" value="Nitro_FeMo-Co"/>
    <property type="match status" value="1"/>
</dbReference>
<gene>
    <name evidence="3" type="ORF">SAMN05660653_01806</name>
</gene>
<dbReference type="CDD" id="cd00851">
    <property type="entry name" value="MTH1175"/>
    <property type="match status" value="1"/>
</dbReference>
<dbReference type="InterPro" id="IPR033913">
    <property type="entry name" value="MTH1175_dom"/>
</dbReference>
<dbReference type="AlphaFoldDB" id="A0A1G6CXT0"/>
<dbReference type="PANTHER" id="PTHR42983:SF1">
    <property type="entry name" value="IRON-MOLYBDENUM PROTEIN"/>
    <property type="match status" value="1"/>
</dbReference>